<feature type="region of interest" description="Disordered" evidence="1">
    <location>
        <begin position="61"/>
        <end position="87"/>
    </location>
</feature>
<comment type="caution">
    <text evidence="2">The sequence shown here is derived from an EMBL/GenBank/DDBJ whole genome shotgun (WGS) entry which is preliminary data.</text>
</comment>
<protein>
    <submittedName>
        <fullName evidence="2">Uncharacterized protein</fullName>
    </submittedName>
</protein>
<accession>A0A0F9HF27</accession>
<name>A0A0F9HF27_9ZZZZ</name>
<dbReference type="AlphaFoldDB" id="A0A0F9HF27"/>
<evidence type="ECO:0000256" key="1">
    <source>
        <dbReference type="SAM" id="MobiDB-lite"/>
    </source>
</evidence>
<evidence type="ECO:0000313" key="2">
    <source>
        <dbReference type="EMBL" id="KKL73707.1"/>
    </source>
</evidence>
<dbReference type="EMBL" id="LAZR01024879">
    <property type="protein sequence ID" value="KKL73707.1"/>
    <property type="molecule type" value="Genomic_DNA"/>
</dbReference>
<reference evidence="2" key="1">
    <citation type="journal article" date="2015" name="Nature">
        <title>Complex archaea that bridge the gap between prokaryotes and eukaryotes.</title>
        <authorList>
            <person name="Spang A."/>
            <person name="Saw J.H."/>
            <person name="Jorgensen S.L."/>
            <person name="Zaremba-Niedzwiedzka K."/>
            <person name="Martijn J."/>
            <person name="Lind A.E."/>
            <person name="van Eijk R."/>
            <person name="Schleper C."/>
            <person name="Guy L."/>
            <person name="Ettema T.J."/>
        </authorList>
    </citation>
    <scope>NUCLEOTIDE SEQUENCE</scope>
</reference>
<sequence length="87" mass="9783">MEAKKFNGTTELTDNATDEDLRRALADKGNQIVALHREGSEVLARKREGELRKRYIVTARGQWEKKKRTPADGSQKSSTEQVRGTAP</sequence>
<proteinExistence type="predicted"/>
<organism evidence="2">
    <name type="scientific">marine sediment metagenome</name>
    <dbReference type="NCBI Taxonomy" id="412755"/>
    <lineage>
        <taxon>unclassified sequences</taxon>
        <taxon>metagenomes</taxon>
        <taxon>ecological metagenomes</taxon>
    </lineage>
</organism>
<gene>
    <name evidence="2" type="ORF">LCGC14_2072220</name>
</gene>
<feature type="compositionally biased region" description="Polar residues" evidence="1">
    <location>
        <begin position="72"/>
        <end position="87"/>
    </location>
</feature>